<sequence length="155" mass="16713">MDTGKKWPVTLATGFYVGLIPKGPGTFGTLWGIPLAWIMWQVWQWQWLAAAVLAAAFIAVSVPIADKAAKAMGAKDPGAIVIDEIAGYMVTLFAVPFSFKAAVAGFILFRIFDIFKPPPVSTLDKNLSGGLGIVADDLAAGVYAHILLRIFLHYF</sequence>
<reference evidence="3 4" key="1">
    <citation type="journal article" date="2012" name="Environ. Microbiol.">
        <title>The genome sequence of Desulfatibacillum alkenivorans AK-01: a blueprint for anaerobic alkane oxidation.</title>
        <authorList>
            <person name="Callaghan A.V."/>
            <person name="Morris B.E."/>
            <person name="Pereira I.A."/>
            <person name="McInerney M.J."/>
            <person name="Austin R.N."/>
            <person name="Groves J.T."/>
            <person name="Kukor J.J."/>
            <person name="Suflita J.M."/>
            <person name="Young L.Y."/>
            <person name="Zylstra G.J."/>
            <person name="Wawrik B."/>
        </authorList>
    </citation>
    <scope>NUCLEOTIDE SEQUENCE [LARGE SCALE GENOMIC DNA]</scope>
    <source>
        <strain evidence="3 4">AK-01</strain>
    </source>
</reference>
<feature type="domain" description="YutG/PgpA" evidence="2">
    <location>
        <begin position="11"/>
        <end position="150"/>
    </location>
</feature>
<keyword evidence="4" id="KW-1185">Reference proteome</keyword>
<keyword evidence="1" id="KW-0472">Membrane</keyword>
<dbReference type="SUPFAM" id="SSF101307">
    <property type="entry name" value="YutG-like"/>
    <property type="match status" value="1"/>
</dbReference>
<dbReference type="Proteomes" id="UP000000739">
    <property type="component" value="Chromosome"/>
</dbReference>
<dbReference type="RefSeq" id="WP_015947706.1">
    <property type="nucleotide sequence ID" value="NC_011768.1"/>
</dbReference>
<organism evidence="3 4">
    <name type="scientific">Desulfatibacillum aliphaticivorans</name>
    <dbReference type="NCBI Taxonomy" id="218208"/>
    <lineage>
        <taxon>Bacteria</taxon>
        <taxon>Pseudomonadati</taxon>
        <taxon>Thermodesulfobacteriota</taxon>
        <taxon>Desulfobacteria</taxon>
        <taxon>Desulfobacterales</taxon>
        <taxon>Desulfatibacillaceae</taxon>
        <taxon>Desulfatibacillum</taxon>
    </lineage>
</organism>
<dbReference type="GO" id="GO:0006655">
    <property type="term" value="P:phosphatidylglycerol biosynthetic process"/>
    <property type="evidence" value="ECO:0007669"/>
    <property type="project" value="UniProtKB-UniPathway"/>
</dbReference>
<dbReference type="Pfam" id="PF04608">
    <property type="entry name" value="PgpA"/>
    <property type="match status" value="1"/>
</dbReference>
<proteinExistence type="predicted"/>
<dbReference type="PANTHER" id="PTHR36305:SF1">
    <property type="entry name" value="PHOSPHATIDYLGLYCEROPHOSPHATASE A"/>
    <property type="match status" value="1"/>
</dbReference>
<keyword evidence="1" id="KW-1133">Transmembrane helix</keyword>
<evidence type="ECO:0000259" key="2">
    <source>
        <dbReference type="Pfam" id="PF04608"/>
    </source>
</evidence>
<feature type="transmembrane region" description="Helical" evidence="1">
    <location>
        <begin position="45"/>
        <end position="65"/>
    </location>
</feature>
<keyword evidence="1" id="KW-0812">Transmembrane</keyword>
<dbReference type="GO" id="GO:0008962">
    <property type="term" value="F:phosphatidylglycerophosphatase activity"/>
    <property type="evidence" value="ECO:0007669"/>
    <property type="project" value="InterPro"/>
</dbReference>
<evidence type="ECO:0000256" key="1">
    <source>
        <dbReference type="SAM" id="Phobius"/>
    </source>
</evidence>
<dbReference type="UniPathway" id="UPA00084">
    <property type="reaction ID" value="UER00504"/>
</dbReference>
<dbReference type="KEGG" id="dal:Dalk_2947"/>
<dbReference type="HOGENOM" id="CLU_103734_0_1_7"/>
<dbReference type="AlphaFoldDB" id="B8FL02"/>
<dbReference type="CDD" id="cd06971">
    <property type="entry name" value="PgpA"/>
    <property type="match status" value="1"/>
</dbReference>
<accession>B8FL02</accession>
<protein>
    <submittedName>
        <fullName evidence="3">Phosphatidylglycerophosphatase A</fullName>
    </submittedName>
</protein>
<gene>
    <name evidence="3" type="ordered locus">Dalk_2947</name>
</gene>
<dbReference type="InterPro" id="IPR007686">
    <property type="entry name" value="YutG/PgpA"/>
</dbReference>
<name>B8FL02_DESAL</name>
<dbReference type="PIRSF" id="PIRSF006162">
    <property type="entry name" value="PgpA"/>
    <property type="match status" value="1"/>
</dbReference>
<dbReference type="EMBL" id="CP001322">
    <property type="protein sequence ID" value="ACL04637.1"/>
    <property type="molecule type" value="Genomic_DNA"/>
</dbReference>
<dbReference type="PANTHER" id="PTHR36305">
    <property type="entry name" value="PHOSPHATIDYLGLYCEROPHOSPHATASE A"/>
    <property type="match status" value="1"/>
</dbReference>
<dbReference type="InterPro" id="IPR036681">
    <property type="entry name" value="PgpA-like_sf"/>
</dbReference>
<dbReference type="InterPro" id="IPR026037">
    <property type="entry name" value="PgpA"/>
</dbReference>
<dbReference type="eggNOG" id="COG1267">
    <property type="taxonomic scope" value="Bacteria"/>
</dbReference>
<feature type="transmembrane region" description="Helical" evidence="1">
    <location>
        <begin position="85"/>
        <end position="109"/>
    </location>
</feature>
<evidence type="ECO:0000313" key="4">
    <source>
        <dbReference type="Proteomes" id="UP000000739"/>
    </source>
</evidence>
<evidence type="ECO:0000313" key="3">
    <source>
        <dbReference type="EMBL" id="ACL04637.1"/>
    </source>
</evidence>